<name>A0A7S5R592_9CAUD</name>
<evidence type="ECO:0000313" key="1">
    <source>
        <dbReference type="EMBL" id="QIG71322.1"/>
    </source>
</evidence>
<gene>
    <name evidence="1" type="ORF">EVB93_215</name>
</gene>
<organism evidence="1 2">
    <name type="scientific">Rhizobium phage RHph_TM30</name>
    <dbReference type="NCBI Taxonomy" id="2509764"/>
    <lineage>
        <taxon>Viruses</taxon>
        <taxon>Duplodnaviria</taxon>
        <taxon>Heunggongvirae</taxon>
        <taxon>Uroviricota</taxon>
        <taxon>Caudoviricetes</taxon>
        <taxon>Kleczkowskaviridae</taxon>
        <taxon>Cuauhnahuacvirus</taxon>
        <taxon>Cuauhnahuacvirus TM30</taxon>
    </lineage>
</organism>
<proteinExistence type="predicted"/>
<dbReference type="Proteomes" id="UP000629603">
    <property type="component" value="Segment"/>
</dbReference>
<accession>A0A7S5R592</accession>
<keyword evidence="2" id="KW-1185">Reference proteome</keyword>
<protein>
    <submittedName>
        <fullName evidence="1">Uncharacterized protein</fullName>
    </submittedName>
</protein>
<evidence type="ECO:0000313" key="2">
    <source>
        <dbReference type="Proteomes" id="UP000629603"/>
    </source>
</evidence>
<sequence>MRKTLTDIPIPAERRCATLKVVTKVPTKYILIDSETGHVYRGNSSHDQEIHGYDWRSHKVDRDLVQKVISEVIKEEENVL</sequence>
<reference evidence="1 2" key="1">
    <citation type="submission" date="2020-01" db="EMBL/GenBank/DDBJ databases">
        <title>Patterns of diversity and host range of bacteriophage communities associated with bean-nodulatin bacteria.</title>
        <authorList>
            <person name="Vann Cauwenberghe J."/>
            <person name="Santamaria R.I."/>
            <person name="Bustos P."/>
            <person name="Juarez S."/>
            <person name="Gonzalez V."/>
        </authorList>
    </citation>
    <scope>NUCLEOTIDE SEQUENCE [LARGE SCALE GENOMIC DNA]</scope>
</reference>
<dbReference type="EMBL" id="MN988521">
    <property type="protein sequence ID" value="QIG71322.1"/>
    <property type="molecule type" value="Genomic_DNA"/>
</dbReference>